<name>F8NK23_SERL9</name>
<reference evidence="2" key="1">
    <citation type="submission" date="2011-04" db="EMBL/GenBank/DDBJ databases">
        <title>Evolution of plant cell wall degrading machinery underlies the functional diversity of forest fungi.</title>
        <authorList>
            <consortium name="US DOE Joint Genome Institute (JGI-PGF)"/>
            <person name="Eastwood D.C."/>
            <person name="Floudas D."/>
            <person name="Binder M."/>
            <person name="Majcherczyk A."/>
            <person name="Schneider P."/>
            <person name="Aerts A."/>
            <person name="Asiegbu F.O."/>
            <person name="Baker S.E."/>
            <person name="Barry K."/>
            <person name="Bendiksby M."/>
            <person name="Blumentritt M."/>
            <person name="Coutinho P.M."/>
            <person name="Cullen D."/>
            <person name="Cullen D."/>
            <person name="Gathman A."/>
            <person name="Goodell B."/>
            <person name="Henrissat B."/>
            <person name="Ihrmark K."/>
            <person name="Kauserud H."/>
            <person name="Kohler A."/>
            <person name="LaButti K."/>
            <person name="Lapidus A."/>
            <person name="Lavin J.L."/>
            <person name="Lee Y.-H."/>
            <person name="Lindquist E."/>
            <person name="Lilly W."/>
            <person name="Lucas S."/>
            <person name="Morin E."/>
            <person name="Murat C."/>
            <person name="Oguiza J.A."/>
            <person name="Park J."/>
            <person name="Pisabarro A.G."/>
            <person name="Riley R."/>
            <person name="Rosling A."/>
            <person name="Salamov A."/>
            <person name="Schmidt O."/>
            <person name="Schmutz J."/>
            <person name="Skrede I."/>
            <person name="Stenlid J."/>
            <person name="Wiebenga A."/>
            <person name="Xie X."/>
            <person name="Kues U."/>
            <person name="Hibbett D.S."/>
            <person name="Hoffmeister D."/>
            <person name="Hogberg N."/>
            <person name="Martin F."/>
            <person name="Grigoriev I.V."/>
            <person name="Watkinson S.C."/>
        </authorList>
    </citation>
    <scope>NUCLEOTIDE SEQUENCE</scope>
    <source>
        <strain evidence="2">S7.9</strain>
    </source>
</reference>
<proteinExistence type="predicted"/>
<feature type="region of interest" description="Disordered" evidence="1">
    <location>
        <begin position="1"/>
        <end position="46"/>
    </location>
</feature>
<dbReference type="HOGENOM" id="CLU_1918358_0_0_1"/>
<protein>
    <submittedName>
        <fullName evidence="2">Uncharacterized protein</fullName>
    </submittedName>
</protein>
<dbReference type="AlphaFoldDB" id="F8NK23"/>
<dbReference type="EMBL" id="GL945430">
    <property type="protein sequence ID" value="EGO28335.1"/>
    <property type="molecule type" value="Genomic_DNA"/>
</dbReference>
<accession>F8NK23</accession>
<dbReference type="Proteomes" id="UP000008064">
    <property type="component" value="Unassembled WGS sequence"/>
</dbReference>
<organism>
    <name type="scientific">Serpula lacrymans var. lacrymans (strain S7.9)</name>
    <name type="common">Dry rot fungus</name>
    <dbReference type="NCBI Taxonomy" id="578457"/>
    <lineage>
        <taxon>Eukaryota</taxon>
        <taxon>Fungi</taxon>
        <taxon>Dikarya</taxon>
        <taxon>Basidiomycota</taxon>
        <taxon>Agaricomycotina</taxon>
        <taxon>Agaricomycetes</taxon>
        <taxon>Agaricomycetidae</taxon>
        <taxon>Boletales</taxon>
        <taxon>Coniophorineae</taxon>
        <taxon>Serpulaceae</taxon>
        <taxon>Serpula</taxon>
    </lineage>
</organism>
<evidence type="ECO:0000313" key="2">
    <source>
        <dbReference type="EMBL" id="EGO28335.1"/>
    </source>
</evidence>
<dbReference type="GeneID" id="18814352"/>
<sequence>MSNKYCEPPPPFTELSNNPNSVPAGPHYGSLAKHSQEEQNQPPVPNKCHNLIRCAIRKDGVLTYLANEKHDDIHNEQGSKDNFLLNKSLFIQVPKKFICNLIQEKWQAEEARCLAQRELKLLQVKTRQFEPK</sequence>
<gene>
    <name evidence="2" type="ORF">SERLADRAFT_434239</name>
</gene>
<evidence type="ECO:0000256" key="1">
    <source>
        <dbReference type="SAM" id="MobiDB-lite"/>
    </source>
</evidence>
<dbReference type="RefSeq" id="XP_007314534.1">
    <property type="nucleotide sequence ID" value="XM_007314472.1"/>
</dbReference>
<dbReference type="KEGG" id="sla:SERLADRAFT_434239"/>